<dbReference type="Proteomes" id="UP000008962">
    <property type="component" value="Chromosome"/>
</dbReference>
<dbReference type="HOGENOM" id="CLU_046670_10_1_6"/>
<dbReference type="EMBL" id="FQ312003">
    <property type="protein sequence ID" value="CBW18062.1"/>
    <property type="molecule type" value="Genomic_DNA"/>
</dbReference>
<dbReference type="AlphaFoldDB" id="A0A0H3NCU8"/>
<name>A0A0H3NCU8_SALTS</name>
<gene>
    <name evidence="1" type="ordered locus">SL1344_1965</name>
</gene>
<evidence type="ECO:0000313" key="2">
    <source>
        <dbReference type="Proteomes" id="UP000008962"/>
    </source>
</evidence>
<dbReference type="PATRIC" id="fig|216597.6.peg.2186"/>
<protein>
    <submittedName>
        <fullName evidence="1">Predicted bacteriophage protein</fullName>
    </submittedName>
</protein>
<keyword evidence="2" id="KW-1185">Reference proteome</keyword>
<evidence type="ECO:0000313" key="1">
    <source>
        <dbReference type="EMBL" id="CBW18062.1"/>
    </source>
</evidence>
<sequence length="402" mass="44390">MCSSGRRGVKFYGENQRMNSLTVNNRLSQQPGMYEYRPLRHECRLPNSLVVRNHREHSLTVGDESCRNLTAGFGMEGDFMSMSFAGNQKLSALSICARAIRMSVLALCGNSGVILLSVKRQEHIDSAIPGRYTVQAPHKAGAGRGNPEFNIEHNRAHAVFSCHEHCYAQIMVGRAGPVSAGPGSMLTGISTPVRLTTYKVVESLGGEFIEFNIEAATMATVPTLAQPEIRIINGQAVTSSLAVADYFIKRHADVIRKIESLECSTLFRQRNFAFTSISINQPNGGTRKLPCYQITRDGFAFLAMGFTGKRAAQFKEAYINAFNQMEKQLSIPSVLSDAAHNASVLYSYISSIHQVWLQQLYPMLEKAESPLAVSLYDRINDAVALASLINMTLNRSEVRGRK</sequence>
<proteinExistence type="predicted"/>
<accession>A0A0H3NCU8</accession>
<dbReference type="InterPro" id="IPR018880">
    <property type="entry name" value="Phage_P4_Ash"/>
</dbReference>
<reference evidence="2" key="1">
    <citation type="journal article" date="2012" name="Proc. Natl. Acad. Sci. U.S.A.">
        <title>The transcriptional landscape and small RNAs of Salmonella enterica serovar Typhimurium.</title>
        <authorList>
            <person name="Kroger C."/>
            <person name="Dillon S.C."/>
            <person name="Cameron A.D."/>
            <person name="Papenfort K."/>
            <person name="Sivasankaran S.K."/>
            <person name="Hokamp K."/>
            <person name="Chao Y."/>
            <person name="Sittka A."/>
            <person name="Hebrard M."/>
            <person name="Handler K."/>
            <person name="Colgan A."/>
            <person name="Leekitcharoenphon P."/>
            <person name="Langridge G.C."/>
            <person name="Lohan A.J."/>
            <person name="Loftus B."/>
            <person name="Lucchini S."/>
            <person name="Ussery D.W."/>
            <person name="Dorman C.J."/>
            <person name="Thomson N.R."/>
            <person name="Vogel J."/>
            <person name="Hinton J.C."/>
        </authorList>
    </citation>
    <scope>NUCLEOTIDE SEQUENCE [LARGE SCALE GENOMIC DNA]</scope>
    <source>
        <strain evidence="2">SL1344</strain>
    </source>
</reference>
<dbReference type="InterPro" id="IPR014054">
    <property type="entry name" value="Phage_regulatory_Rha"/>
</dbReference>
<dbReference type="Pfam" id="PF10554">
    <property type="entry name" value="Phage_ASH"/>
    <property type="match status" value="1"/>
</dbReference>
<dbReference type="NCBIfam" id="TIGR02681">
    <property type="entry name" value="phage_pRha"/>
    <property type="match status" value="1"/>
</dbReference>
<organism evidence="1 2">
    <name type="scientific">Salmonella typhimurium (strain SL1344)</name>
    <dbReference type="NCBI Taxonomy" id="216597"/>
    <lineage>
        <taxon>Bacteria</taxon>
        <taxon>Pseudomonadati</taxon>
        <taxon>Pseudomonadota</taxon>
        <taxon>Gammaproteobacteria</taxon>
        <taxon>Enterobacterales</taxon>
        <taxon>Enterobacteriaceae</taxon>
        <taxon>Salmonella</taxon>
    </lineage>
</organism>
<dbReference type="KEGG" id="sey:SL1344_1965"/>
<dbReference type="Pfam" id="PF09669">
    <property type="entry name" value="Phage_pRha"/>
    <property type="match status" value="1"/>
</dbReference>